<gene>
    <name evidence="6" type="ORF">B0I35DRAFT_348895</name>
</gene>
<dbReference type="InterPro" id="IPR004097">
    <property type="entry name" value="DHHA2"/>
</dbReference>
<evidence type="ECO:0000259" key="5">
    <source>
        <dbReference type="SMART" id="SM01131"/>
    </source>
</evidence>
<dbReference type="AlphaFoldDB" id="A0A8K0WVP3"/>
<dbReference type="GO" id="GO:0005737">
    <property type="term" value="C:cytoplasm"/>
    <property type="evidence" value="ECO:0007669"/>
    <property type="project" value="InterPro"/>
</dbReference>
<dbReference type="InterPro" id="IPR038763">
    <property type="entry name" value="DHH_sf"/>
</dbReference>
<dbReference type="GO" id="GO:0004309">
    <property type="term" value="F:exopolyphosphatase activity"/>
    <property type="evidence" value="ECO:0007669"/>
    <property type="project" value="TreeGrafter"/>
</dbReference>
<evidence type="ECO:0000256" key="1">
    <source>
        <dbReference type="ARBA" id="ARBA00001936"/>
    </source>
</evidence>
<dbReference type="Gene3D" id="3.90.1640.10">
    <property type="entry name" value="inorganic pyrophosphatase (n-terminal core)"/>
    <property type="match status" value="1"/>
</dbReference>
<dbReference type="Gene3D" id="3.10.310.20">
    <property type="entry name" value="DHHA2 domain"/>
    <property type="match status" value="1"/>
</dbReference>
<accession>A0A8K0WVP3</accession>
<name>A0A8K0WVP3_9HYPO</name>
<sequence length="395" mass="43089">MPPRPTLKSFLASARSCLAAPTAQRKGPITFVVGNEAADLDSLCSAVVLAYIRSNSAPHTLHVPLSNIPRADLALRTEMAAVLRHAGLAPADLLTLSDLPSSLGPEDARWLLVDHNALTGPLARFADEVVGCIDHHVDEGVIASDAQPRIIEPCGSCISLIVHENRETWDEISAMDVEDGDAVAEDNKLVKLALAPILIDTVNLTVASKVKDKDVSSLKYLQGKLQGEAFDLNAYFEEIAKVQQDISQLSLRDILRKDYKEWDESGIKLGISSVPQLLDYLVSRDGGAEALLDALKSWAEERSLDVVSIMTASYRDNDFYRELLVWGLSADGKAAVEEFVNVGQSLNLQPWQDGNLNHQGDRMAWHQGDRSSSRKQVAPLLRKAMANVKGRASPE</sequence>
<comment type="caution">
    <text evidence="6">The sequence shown here is derived from an EMBL/GenBank/DDBJ whole genome shotgun (WGS) entry which is preliminary data.</text>
</comment>
<comment type="cofactor">
    <cofactor evidence="1">
        <name>Mn(2+)</name>
        <dbReference type="ChEBI" id="CHEBI:29035"/>
    </cofactor>
</comment>
<keyword evidence="7" id="KW-1185">Reference proteome</keyword>
<keyword evidence="4" id="KW-0464">Manganese</keyword>
<evidence type="ECO:0000313" key="6">
    <source>
        <dbReference type="EMBL" id="KAH7324665.1"/>
    </source>
</evidence>
<dbReference type="InterPro" id="IPR038222">
    <property type="entry name" value="DHHA2_dom_sf"/>
</dbReference>
<dbReference type="PANTHER" id="PTHR12112:SF39">
    <property type="entry name" value="EG:152A3.5 PROTEIN (FBGN0003116_PN PROTEIN)"/>
    <property type="match status" value="1"/>
</dbReference>
<evidence type="ECO:0000256" key="4">
    <source>
        <dbReference type="ARBA" id="ARBA00023211"/>
    </source>
</evidence>
<protein>
    <recommendedName>
        <fullName evidence="5">DHHA2 domain-containing protein</fullName>
    </recommendedName>
</protein>
<dbReference type="Pfam" id="PF01368">
    <property type="entry name" value="DHH"/>
    <property type="match status" value="1"/>
</dbReference>
<dbReference type="PANTHER" id="PTHR12112">
    <property type="entry name" value="BNIP - RELATED"/>
    <property type="match status" value="1"/>
</dbReference>
<keyword evidence="3" id="KW-0378">Hydrolase</keyword>
<evidence type="ECO:0000256" key="2">
    <source>
        <dbReference type="ARBA" id="ARBA00022723"/>
    </source>
</evidence>
<evidence type="ECO:0000256" key="3">
    <source>
        <dbReference type="ARBA" id="ARBA00022801"/>
    </source>
</evidence>
<dbReference type="Proteomes" id="UP000813444">
    <property type="component" value="Unassembled WGS sequence"/>
</dbReference>
<dbReference type="SUPFAM" id="SSF64182">
    <property type="entry name" value="DHH phosphoesterases"/>
    <property type="match status" value="1"/>
</dbReference>
<dbReference type="Pfam" id="PF02833">
    <property type="entry name" value="DHHA2"/>
    <property type="match status" value="1"/>
</dbReference>
<dbReference type="GO" id="GO:0046872">
    <property type="term" value="F:metal ion binding"/>
    <property type="evidence" value="ECO:0007669"/>
    <property type="project" value="UniProtKB-KW"/>
</dbReference>
<feature type="domain" description="DHHA2" evidence="5">
    <location>
        <begin position="236"/>
        <end position="385"/>
    </location>
</feature>
<reference evidence="6" key="1">
    <citation type="journal article" date="2021" name="Nat. Commun.">
        <title>Genetic determinants of endophytism in the Arabidopsis root mycobiome.</title>
        <authorList>
            <person name="Mesny F."/>
            <person name="Miyauchi S."/>
            <person name="Thiergart T."/>
            <person name="Pickel B."/>
            <person name="Atanasova L."/>
            <person name="Karlsson M."/>
            <person name="Huettel B."/>
            <person name="Barry K.W."/>
            <person name="Haridas S."/>
            <person name="Chen C."/>
            <person name="Bauer D."/>
            <person name="Andreopoulos W."/>
            <person name="Pangilinan J."/>
            <person name="LaButti K."/>
            <person name="Riley R."/>
            <person name="Lipzen A."/>
            <person name="Clum A."/>
            <person name="Drula E."/>
            <person name="Henrissat B."/>
            <person name="Kohler A."/>
            <person name="Grigoriev I.V."/>
            <person name="Martin F.M."/>
            <person name="Hacquard S."/>
        </authorList>
    </citation>
    <scope>NUCLEOTIDE SEQUENCE</scope>
    <source>
        <strain evidence="6">MPI-CAGE-CH-0235</strain>
    </source>
</reference>
<keyword evidence="2" id="KW-0479">Metal-binding</keyword>
<dbReference type="EMBL" id="JAGPNK010000003">
    <property type="protein sequence ID" value="KAH7324665.1"/>
    <property type="molecule type" value="Genomic_DNA"/>
</dbReference>
<dbReference type="SMART" id="SM01131">
    <property type="entry name" value="DHHA2"/>
    <property type="match status" value="1"/>
</dbReference>
<dbReference type="InterPro" id="IPR001667">
    <property type="entry name" value="DDH_dom"/>
</dbReference>
<organism evidence="6 7">
    <name type="scientific">Stachybotrys elegans</name>
    <dbReference type="NCBI Taxonomy" id="80388"/>
    <lineage>
        <taxon>Eukaryota</taxon>
        <taxon>Fungi</taxon>
        <taxon>Dikarya</taxon>
        <taxon>Ascomycota</taxon>
        <taxon>Pezizomycotina</taxon>
        <taxon>Sordariomycetes</taxon>
        <taxon>Hypocreomycetidae</taxon>
        <taxon>Hypocreales</taxon>
        <taxon>Stachybotryaceae</taxon>
        <taxon>Stachybotrys</taxon>
    </lineage>
</organism>
<evidence type="ECO:0000313" key="7">
    <source>
        <dbReference type="Proteomes" id="UP000813444"/>
    </source>
</evidence>
<dbReference type="OrthoDB" id="374045at2759"/>
<proteinExistence type="predicted"/>